<keyword evidence="3" id="KW-0998">Cell outer membrane</keyword>
<keyword evidence="9" id="KW-1185">Reference proteome</keyword>
<name>A0A240EK50_9VIBR</name>
<evidence type="ECO:0000256" key="5">
    <source>
        <dbReference type="SAM" id="MobiDB-lite"/>
    </source>
</evidence>
<dbReference type="Proteomes" id="UP000219336">
    <property type="component" value="Unassembled WGS sequence"/>
</dbReference>
<dbReference type="Pfam" id="PF00691">
    <property type="entry name" value="OmpA"/>
    <property type="match status" value="1"/>
</dbReference>
<reference evidence="9" key="1">
    <citation type="submission" date="2016-06" db="EMBL/GenBank/DDBJ databases">
        <authorList>
            <person name="Rodrigo-Torres L."/>
            <person name="Arahal R.D."/>
            <person name="Lucena T."/>
        </authorList>
    </citation>
    <scope>NUCLEOTIDE SEQUENCE [LARGE SCALE GENOMIC DNA]</scope>
    <source>
        <strain evidence="9">CECT8203</strain>
    </source>
</reference>
<dbReference type="SUPFAM" id="SSF103088">
    <property type="entry name" value="OmpA-like"/>
    <property type="match status" value="1"/>
</dbReference>
<dbReference type="CDD" id="cd07185">
    <property type="entry name" value="OmpA_C-like"/>
    <property type="match status" value="1"/>
</dbReference>
<feature type="signal peptide" evidence="6">
    <location>
        <begin position="1"/>
        <end position="32"/>
    </location>
</feature>
<dbReference type="PRINTS" id="PR01021">
    <property type="entry name" value="OMPADOMAIN"/>
</dbReference>
<evidence type="ECO:0000256" key="1">
    <source>
        <dbReference type="ARBA" id="ARBA00004442"/>
    </source>
</evidence>
<feature type="chain" id="PRO_5013122689" evidence="6">
    <location>
        <begin position="33"/>
        <end position="227"/>
    </location>
</feature>
<dbReference type="InterPro" id="IPR050330">
    <property type="entry name" value="Bact_OuterMem_StrucFunc"/>
</dbReference>
<dbReference type="InterPro" id="IPR036737">
    <property type="entry name" value="OmpA-like_sf"/>
</dbReference>
<evidence type="ECO:0000256" key="6">
    <source>
        <dbReference type="SAM" id="SignalP"/>
    </source>
</evidence>
<accession>A0A240EK50</accession>
<sequence length="227" mass="24737">MAFLHLSKAARVSAVISALVMSTLPTSLSSQAEEGINVYFDNSVNEYQHSVTVDKVIGIAQHRQGYLQVEQKSDTEDLKNALARDSNLGLNASECVTWIGSKNNNINTENLLARLHFGFDQSTLSPMGNRALNDLATKLRDKQNIIVVEGHTDSTGPAGYNQALGLQRALTTSNGLISKGVNQNHIVVRSYGETKPIASNSTAEGRAQNRRSEIWLSPNKSEKLESN</sequence>
<evidence type="ECO:0000256" key="3">
    <source>
        <dbReference type="ARBA" id="ARBA00023237"/>
    </source>
</evidence>
<evidence type="ECO:0000256" key="4">
    <source>
        <dbReference type="PROSITE-ProRule" id="PRU00473"/>
    </source>
</evidence>
<dbReference type="InterPro" id="IPR006665">
    <property type="entry name" value="OmpA-like"/>
</dbReference>
<gene>
    <name evidence="8" type="primary">yiaD_3</name>
    <name evidence="8" type="ORF">VTH8203_02244</name>
</gene>
<feature type="domain" description="OmpA-like" evidence="7">
    <location>
        <begin position="104"/>
        <end position="220"/>
    </location>
</feature>
<dbReference type="GO" id="GO:0009279">
    <property type="term" value="C:cell outer membrane"/>
    <property type="evidence" value="ECO:0007669"/>
    <property type="project" value="UniProtKB-SubCell"/>
</dbReference>
<keyword evidence="2 4" id="KW-0472">Membrane</keyword>
<comment type="subcellular location">
    <subcellularLocation>
        <location evidence="1">Cell outer membrane</location>
    </subcellularLocation>
</comment>
<dbReference type="Gene3D" id="3.30.1330.60">
    <property type="entry name" value="OmpA-like domain"/>
    <property type="match status" value="1"/>
</dbReference>
<dbReference type="RefSeq" id="WP_096993776.1">
    <property type="nucleotide sequence ID" value="NZ_JBHUIN010000004.1"/>
</dbReference>
<dbReference type="OrthoDB" id="9792521at2"/>
<evidence type="ECO:0000313" key="9">
    <source>
        <dbReference type="Proteomes" id="UP000219336"/>
    </source>
</evidence>
<keyword evidence="6" id="KW-0732">Signal</keyword>
<dbReference type="PANTHER" id="PTHR30329:SF21">
    <property type="entry name" value="LIPOPROTEIN YIAD-RELATED"/>
    <property type="match status" value="1"/>
</dbReference>
<dbReference type="PANTHER" id="PTHR30329">
    <property type="entry name" value="STATOR ELEMENT OF FLAGELLAR MOTOR COMPLEX"/>
    <property type="match status" value="1"/>
</dbReference>
<evidence type="ECO:0000256" key="2">
    <source>
        <dbReference type="ARBA" id="ARBA00023136"/>
    </source>
</evidence>
<keyword evidence="8" id="KW-0449">Lipoprotein</keyword>
<dbReference type="EMBL" id="OANU01000030">
    <property type="protein sequence ID" value="SNX48623.1"/>
    <property type="molecule type" value="Genomic_DNA"/>
</dbReference>
<evidence type="ECO:0000313" key="8">
    <source>
        <dbReference type="EMBL" id="SNX48623.1"/>
    </source>
</evidence>
<dbReference type="PROSITE" id="PS51123">
    <property type="entry name" value="OMPA_2"/>
    <property type="match status" value="1"/>
</dbReference>
<organism evidence="8 9">
    <name type="scientific">Vibrio thalassae</name>
    <dbReference type="NCBI Taxonomy" id="1243014"/>
    <lineage>
        <taxon>Bacteria</taxon>
        <taxon>Pseudomonadati</taxon>
        <taxon>Pseudomonadota</taxon>
        <taxon>Gammaproteobacteria</taxon>
        <taxon>Vibrionales</taxon>
        <taxon>Vibrionaceae</taxon>
        <taxon>Vibrio</taxon>
    </lineage>
</organism>
<dbReference type="AlphaFoldDB" id="A0A240EK50"/>
<proteinExistence type="predicted"/>
<dbReference type="InterPro" id="IPR006664">
    <property type="entry name" value="OMP_bac"/>
</dbReference>
<feature type="region of interest" description="Disordered" evidence="5">
    <location>
        <begin position="197"/>
        <end position="227"/>
    </location>
</feature>
<evidence type="ECO:0000259" key="7">
    <source>
        <dbReference type="PROSITE" id="PS51123"/>
    </source>
</evidence>
<protein>
    <submittedName>
        <fullName evidence="8">Putative lipoprotein YiaD</fullName>
    </submittedName>
</protein>